<organism evidence="4 5">
    <name type="scientific">Kaistia nematophila</name>
    <dbReference type="NCBI Taxonomy" id="2994654"/>
    <lineage>
        <taxon>Bacteria</taxon>
        <taxon>Pseudomonadati</taxon>
        <taxon>Pseudomonadota</taxon>
        <taxon>Alphaproteobacteria</taxon>
        <taxon>Hyphomicrobiales</taxon>
        <taxon>Kaistiaceae</taxon>
        <taxon>Kaistia</taxon>
    </lineage>
</organism>
<dbReference type="PANTHER" id="PTHR43072:SF51">
    <property type="entry name" value="ABC SUPERFAMILY TRANSPORT PROTEIN"/>
    <property type="match status" value="1"/>
</dbReference>
<evidence type="ECO:0000256" key="2">
    <source>
        <dbReference type="ARBA" id="ARBA00023315"/>
    </source>
</evidence>
<dbReference type="Pfam" id="PF00583">
    <property type="entry name" value="Acetyltransf_1"/>
    <property type="match status" value="1"/>
</dbReference>
<dbReference type="Gene3D" id="3.40.630.30">
    <property type="match status" value="1"/>
</dbReference>
<keyword evidence="1" id="KW-0808">Transferase</keyword>
<name>A0A9X3DZG6_9HYPH</name>
<evidence type="ECO:0000313" key="4">
    <source>
        <dbReference type="EMBL" id="MCX5567727.1"/>
    </source>
</evidence>
<dbReference type="AlphaFoldDB" id="A0A9X3DZG6"/>
<accession>A0A9X3DZG6</accession>
<gene>
    <name evidence="4" type="ORF">OSH07_00825</name>
</gene>
<dbReference type="GO" id="GO:0016747">
    <property type="term" value="F:acyltransferase activity, transferring groups other than amino-acyl groups"/>
    <property type="evidence" value="ECO:0007669"/>
    <property type="project" value="InterPro"/>
</dbReference>
<proteinExistence type="predicted"/>
<evidence type="ECO:0000256" key="1">
    <source>
        <dbReference type="ARBA" id="ARBA00022679"/>
    </source>
</evidence>
<dbReference type="SUPFAM" id="SSF55729">
    <property type="entry name" value="Acyl-CoA N-acyltransferases (Nat)"/>
    <property type="match status" value="1"/>
</dbReference>
<feature type="domain" description="N-acetyltransferase" evidence="3">
    <location>
        <begin position="1"/>
        <end position="167"/>
    </location>
</feature>
<dbReference type="InterPro" id="IPR000182">
    <property type="entry name" value="GNAT_dom"/>
</dbReference>
<protein>
    <submittedName>
        <fullName evidence="4">GNAT family N-acetyltransferase</fullName>
    </submittedName>
</protein>
<reference evidence="4" key="1">
    <citation type="submission" date="2022-11" db="EMBL/GenBank/DDBJ databases">
        <title>Biodiversity and phylogenetic relationships of bacteria.</title>
        <authorList>
            <person name="Machado R.A.R."/>
            <person name="Bhat A."/>
            <person name="Loulou A."/>
            <person name="Kallel S."/>
        </authorList>
    </citation>
    <scope>NUCLEOTIDE SEQUENCE</scope>
    <source>
        <strain evidence="4">K-TC2</strain>
    </source>
</reference>
<dbReference type="EMBL" id="JAPKNK010000001">
    <property type="protein sequence ID" value="MCX5567727.1"/>
    <property type="molecule type" value="Genomic_DNA"/>
</dbReference>
<evidence type="ECO:0000313" key="5">
    <source>
        <dbReference type="Proteomes" id="UP001144805"/>
    </source>
</evidence>
<dbReference type="CDD" id="cd04301">
    <property type="entry name" value="NAT_SF"/>
    <property type="match status" value="1"/>
</dbReference>
<keyword evidence="5" id="KW-1185">Reference proteome</keyword>
<dbReference type="Proteomes" id="UP001144805">
    <property type="component" value="Unassembled WGS sequence"/>
</dbReference>
<evidence type="ECO:0000259" key="3">
    <source>
        <dbReference type="PROSITE" id="PS51186"/>
    </source>
</evidence>
<sequence length="182" mass="20382">MLYRNARASDLEPIIALHVEEQWRAYAHILPAGYLREEMPAQKRVLWSARLAPGADRERLSILVAESDARQVVGFICFVLEPNDAWGSYLHNLYVASSHQRQGIARRLLVEGVSGLGSDVRAAPVHLLVYRANEPARALYERLGGAPVERFMRGDPPVELFRYQWASADVLRQRAGAGLSPP</sequence>
<dbReference type="PROSITE" id="PS51186">
    <property type="entry name" value="GNAT"/>
    <property type="match status" value="1"/>
</dbReference>
<dbReference type="PANTHER" id="PTHR43072">
    <property type="entry name" value="N-ACETYLTRANSFERASE"/>
    <property type="match status" value="1"/>
</dbReference>
<keyword evidence="2" id="KW-0012">Acyltransferase</keyword>
<dbReference type="InterPro" id="IPR016181">
    <property type="entry name" value="Acyl_CoA_acyltransferase"/>
</dbReference>
<comment type="caution">
    <text evidence="4">The sequence shown here is derived from an EMBL/GenBank/DDBJ whole genome shotgun (WGS) entry which is preliminary data.</text>
</comment>
<dbReference type="RefSeq" id="WP_266336710.1">
    <property type="nucleotide sequence ID" value="NZ_JAPKNK010000001.1"/>
</dbReference>